<proteinExistence type="predicted"/>
<dbReference type="AlphaFoldDB" id="A0A0M7A718"/>
<sequence length="119" mass="13046">MRPSRGCRGEGLNRAGSCRFFCDLNEGQLQAATQSLVRAIVEVRFAVAPGICRYHVGIDPRRTVHKNAEAGGVPRVGDAIPTLTGSEFDWLRFTHGRILDLAGMQRPKQRLANMQAIAS</sequence>
<gene>
    <name evidence="1" type="ORF">LAX5112_02327</name>
</gene>
<organism evidence="1 2">
    <name type="scientific">Roseibium alexandrii</name>
    <dbReference type="NCBI Taxonomy" id="388408"/>
    <lineage>
        <taxon>Bacteria</taxon>
        <taxon>Pseudomonadati</taxon>
        <taxon>Pseudomonadota</taxon>
        <taxon>Alphaproteobacteria</taxon>
        <taxon>Hyphomicrobiales</taxon>
        <taxon>Stappiaceae</taxon>
        <taxon>Roseibium</taxon>
    </lineage>
</organism>
<evidence type="ECO:0000313" key="2">
    <source>
        <dbReference type="Proteomes" id="UP000053235"/>
    </source>
</evidence>
<protein>
    <submittedName>
        <fullName evidence="1">Uncharacterized protein</fullName>
    </submittedName>
</protein>
<keyword evidence="2" id="KW-1185">Reference proteome</keyword>
<name>A0A0M7A718_9HYPH</name>
<dbReference type="STRING" id="388408.LAX5112_02327"/>
<dbReference type="Proteomes" id="UP000053235">
    <property type="component" value="Unassembled WGS sequence"/>
</dbReference>
<evidence type="ECO:0000313" key="1">
    <source>
        <dbReference type="EMBL" id="CTQ70030.1"/>
    </source>
</evidence>
<reference evidence="2" key="1">
    <citation type="submission" date="2015-07" db="EMBL/GenBank/DDBJ databases">
        <authorList>
            <person name="Rodrigo-Torres Lidia"/>
            <person name="Arahal R.David."/>
        </authorList>
    </citation>
    <scope>NUCLEOTIDE SEQUENCE [LARGE SCALE GENOMIC DNA]</scope>
    <source>
        <strain evidence="2">CECT 5112</strain>
    </source>
</reference>
<accession>A0A0M7A718</accession>
<dbReference type="EMBL" id="CXWD01000008">
    <property type="protein sequence ID" value="CTQ70030.1"/>
    <property type="molecule type" value="Genomic_DNA"/>
</dbReference>